<evidence type="ECO:0000256" key="1">
    <source>
        <dbReference type="SAM" id="Coils"/>
    </source>
</evidence>
<keyword evidence="1" id="KW-0175">Coiled coil</keyword>
<evidence type="ECO:0000313" key="3">
    <source>
        <dbReference type="Proteomes" id="UP001305652"/>
    </source>
</evidence>
<reference evidence="2 3" key="1">
    <citation type="submission" date="2023-10" db="EMBL/GenBank/DDBJ databases">
        <title>The complete genome sequence of Methanoculleus receptaculi DSM 18860.</title>
        <authorList>
            <person name="Lai S.-J."/>
            <person name="You Y.-T."/>
            <person name="Chen S.-C."/>
        </authorList>
    </citation>
    <scope>NUCLEOTIDE SEQUENCE [LARGE SCALE GENOMIC DNA]</scope>
    <source>
        <strain evidence="2 3">DSM 18860</strain>
    </source>
</reference>
<dbReference type="RefSeq" id="WP_318620549.1">
    <property type="nucleotide sequence ID" value="NZ_CP137642.1"/>
</dbReference>
<organism evidence="2 3">
    <name type="scientific">Methanoculleus receptaculi</name>
    <dbReference type="NCBI Taxonomy" id="394967"/>
    <lineage>
        <taxon>Archaea</taxon>
        <taxon>Methanobacteriati</taxon>
        <taxon>Methanobacteriota</taxon>
        <taxon>Stenosarchaea group</taxon>
        <taxon>Methanomicrobia</taxon>
        <taxon>Methanomicrobiales</taxon>
        <taxon>Methanomicrobiaceae</taxon>
        <taxon>Methanoculleus</taxon>
    </lineage>
</organism>
<evidence type="ECO:0000313" key="2">
    <source>
        <dbReference type="EMBL" id="WOX57064.1"/>
    </source>
</evidence>
<dbReference type="EMBL" id="CP137642">
    <property type="protein sequence ID" value="WOX57064.1"/>
    <property type="molecule type" value="Genomic_DNA"/>
</dbReference>
<dbReference type="Proteomes" id="UP001305652">
    <property type="component" value="Chromosome"/>
</dbReference>
<keyword evidence="3" id="KW-1185">Reference proteome</keyword>
<proteinExistence type="predicted"/>
<gene>
    <name evidence="2" type="ORF">R6Y96_07055</name>
</gene>
<dbReference type="KEGG" id="mrc:R6Y96_07055"/>
<name>A0AAX4FUU6_9EURY</name>
<feature type="coiled-coil region" evidence="1">
    <location>
        <begin position="21"/>
        <end position="48"/>
    </location>
</feature>
<protein>
    <submittedName>
        <fullName evidence="2">Uncharacterized protein</fullName>
    </submittedName>
</protein>
<dbReference type="GeneID" id="85732902"/>
<accession>A0AAX4FUU6</accession>
<dbReference type="AlphaFoldDB" id="A0AAX4FUU6"/>
<sequence length="51" mass="6022">MERDDILALIQNDPEAIVTIIQRLEEEVKQLQELCSLQQTRIAELERRTQT</sequence>